<feature type="signal peptide" evidence="2">
    <location>
        <begin position="1"/>
        <end position="20"/>
    </location>
</feature>
<sequence length="115" mass="12709">MYTAKVLVLLVILYCDAARAPPPPPPIYAEYQGWDVPSASESEAEDAPVARAEDIPVSLAEDAPGWGWPSRSEGEFQESNSENSYQEDYPNSEDEVQVQAKPQKPDEYFGTPAIF</sequence>
<gene>
    <name evidence="3" type="ORF">Ocin01_12441</name>
</gene>
<name>A0A1D2MN36_ORCCI</name>
<feature type="compositionally biased region" description="Polar residues" evidence="1">
    <location>
        <begin position="77"/>
        <end position="86"/>
    </location>
</feature>
<evidence type="ECO:0000256" key="1">
    <source>
        <dbReference type="SAM" id="MobiDB-lite"/>
    </source>
</evidence>
<dbReference type="AlphaFoldDB" id="A0A1D2MN36"/>
<evidence type="ECO:0000256" key="2">
    <source>
        <dbReference type="SAM" id="SignalP"/>
    </source>
</evidence>
<evidence type="ECO:0000313" key="3">
    <source>
        <dbReference type="EMBL" id="ODM94235.1"/>
    </source>
</evidence>
<feature type="region of interest" description="Disordered" evidence="1">
    <location>
        <begin position="37"/>
        <end position="115"/>
    </location>
</feature>
<evidence type="ECO:0000313" key="4">
    <source>
        <dbReference type="Proteomes" id="UP000094527"/>
    </source>
</evidence>
<keyword evidence="2" id="KW-0732">Signal</keyword>
<proteinExistence type="predicted"/>
<feature type="chain" id="PRO_5008904310" evidence="2">
    <location>
        <begin position="21"/>
        <end position="115"/>
    </location>
</feature>
<dbReference type="EMBL" id="LJIJ01000837">
    <property type="protein sequence ID" value="ODM94235.1"/>
    <property type="molecule type" value="Genomic_DNA"/>
</dbReference>
<comment type="caution">
    <text evidence="3">The sequence shown here is derived from an EMBL/GenBank/DDBJ whole genome shotgun (WGS) entry which is preliminary data.</text>
</comment>
<protein>
    <submittedName>
        <fullName evidence="3">Uncharacterized protein</fullName>
    </submittedName>
</protein>
<organism evidence="3 4">
    <name type="scientific">Orchesella cincta</name>
    <name type="common">Springtail</name>
    <name type="synonym">Podura cincta</name>
    <dbReference type="NCBI Taxonomy" id="48709"/>
    <lineage>
        <taxon>Eukaryota</taxon>
        <taxon>Metazoa</taxon>
        <taxon>Ecdysozoa</taxon>
        <taxon>Arthropoda</taxon>
        <taxon>Hexapoda</taxon>
        <taxon>Collembola</taxon>
        <taxon>Entomobryomorpha</taxon>
        <taxon>Entomobryoidea</taxon>
        <taxon>Orchesellidae</taxon>
        <taxon>Orchesellinae</taxon>
        <taxon>Orchesella</taxon>
    </lineage>
</organism>
<dbReference type="Proteomes" id="UP000094527">
    <property type="component" value="Unassembled WGS sequence"/>
</dbReference>
<accession>A0A1D2MN36</accession>
<reference evidence="3 4" key="1">
    <citation type="journal article" date="2016" name="Genome Biol. Evol.">
        <title>Gene Family Evolution Reflects Adaptation to Soil Environmental Stressors in the Genome of the Collembolan Orchesella cincta.</title>
        <authorList>
            <person name="Faddeeva-Vakhrusheva A."/>
            <person name="Derks M.F."/>
            <person name="Anvar S.Y."/>
            <person name="Agamennone V."/>
            <person name="Suring W."/>
            <person name="Smit S."/>
            <person name="van Straalen N.M."/>
            <person name="Roelofs D."/>
        </authorList>
    </citation>
    <scope>NUCLEOTIDE SEQUENCE [LARGE SCALE GENOMIC DNA]</scope>
    <source>
        <tissue evidence="3">Mixed pool</tissue>
    </source>
</reference>
<keyword evidence="4" id="KW-1185">Reference proteome</keyword>